<evidence type="ECO:0000256" key="1">
    <source>
        <dbReference type="SAM" id="MobiDB-lite"/>
    </source>
</evidence>
<organism evidence="2 3">
    <name type="scientific">Alosa alosa</name>
    <name type="common">allis shad</name>
    <dbReference type="NCBI Taxonomy" id="278164"/>
    <lineage>
        <taxon>Eukaryota</taxon>
        <taxon>Metazoa</taxon>
        <taxon>Chordata</taxon>
        <taxon>Craniata</taxon>
        <taxon>Vertebrata</taxon>
        <taxon>Euteleostomi</taxon>
        <taxon>Actinopterygii</taxon>
        <taxon>Neopterygii</taxon>
        <taxon>Teleostei</taxon>
        <taxon>Clupei</taxon>
        <taxon>Clupeiformes</taxon>
        <taxon>Clupeoidei</taxon>
        <taxon>Clupeidae</taxon>
        <taxon>Alosa</taxon>
    </lineage>
</organism>
<evidence type="ECO:0000313" key="2">
    <source>
        <dbReference type="EMBL" id="KAG5274182.1"/>
    </source>
</evidence>
<accession>A0AAV6GKL2</accession>
<feature type="region of interest" description="Disordered" evidence="1">
    <location>
        <begin position="1"/>
        <end position="67"/>
    </location>
</feature>
<dbReference type="AlphaFoldDB" id="A0AAV6GKL2"/>
<sequence length="95" mass="10747">MSRKRYKYYLEPDDESNVPLRVRSRRDVPPGRDSPAALTTDGHPIGSPVHSVPRGRDSPRDKQGNGSRRWISSWLYTQLSSPLCPPRQGLSSCTR</sequence>
<dbReference type="Proteomes" id="UP000823561">
    <property type="component" value="Chromosome 10"/>
</dbReference>
<name>A0AAV6GKL2_9TELE</name>
<proteinExistence type="predicted"/>
<evidence type="ECO:0000313" key="3">
    <source>
        <dbReference type="Proteomes" id="UP000823561"/>
    </source>
</evidence>
<comment type="caution">
    <text evidence="2">The sequence shown here is derived from an EMBL/GenBank/DDBJ whole genome shotgun (WGS) entry which is preliminary data.</text>
</comment>
<protein>
    <submittedName>
        <fullName evidence="2">Uncharacterized protein</fullName>
    </submittedName>
</protein>
<feature type="compositionally biased region" description="Basic and acidic residues" evidence="1">
    <location>
        <begin position="54"/>
        <end position="63"/>
    </location>
</feature>
<keyword evidence="3" id="KW-1185">Reference proteome</keyword>
<reference evidence="2" key="1">
    <citation type="submission" date="2020-10" db="EMBL/GenBank/DDBJ databases">
        <title>Chromosome-scale genome assembly of the Allis shad, Alosa alosa.</title>
        <authorList>
            <person name="Margot Z."/>
            <person name="Christophe K."/>
            <person name="Cabau C."/>
            <person name="Louis A."/>
            <person name="Berthelot C."/>
            <person name="Parey E."/>
            <person name="Roest Crollius H."/>
            <person name="Montfort J."/>
            <person name="Robinson-Rechavi M."/>
            <person name="Bucao C."/>
            <person name="Bouchez O."/>
            <person name="Gislard M."/>
            <person name="Lluch J."/>
            <person name="Milhes M."/>
            <person name="Lampietro C."/>
            <person name="Lopez Roques C."/>
            <person name="Donnadieu C."/>
            <person name="Braasch I."/>
            <person name="Desvignes T."/>
            <person name="Postlethwait J."/>
            <person name="Bobe J."/>
            <person name="Guiguen Y."/>
        </authorList>
    </citation>
    <scope>NUCLEOTIDE SEQUENCE</scope>
    <source>
        <strain evidence="2">M-15738</strain>
        <tissue evidence="2">Blood</tissue>
    </source>
</reference>
<gene>
    <name evidence="2" type="ORF">AALO_G00133140</name>
</gene>
<dbReference type="EMBL" id="JADWDJ010000010">
    <property type="protein sequence ID" value="KAG5274182.1"/>
    <property type="molecule type" value="Genomic_DNA"/>
</dbReference>